<dbReference type="Gene3D" id="2.60.120.590">
    <property type="entry name" value="Alpha-ketoglutarate-dependent dioxygenase AlkB-like"/>
    <property type="match status" value="1"/>
</dbReference>
<dbReference type="Proteomes" id="UP001159427">
    <property type="component" value="Unassembled WGS sequence"/>
</dbReference>
<dbReference type="InterPro" id="IPR027450">
    <property type="entry name" value="AlkB-like"/>
</dbReference>
<evidence type="ECO:0000256" key="4">
    <source>
        <dbReference type="ARBA" id="ARBA00023002"/>
    </source>
</evidence>
<dbReference type="InterPro" id="IPR037151">
    <property type="entry name" value="AlkB-like_sf"/>
</dbReference>
<evidence type="ECO:0000313" key="7">
    <source>
        <dbReference type="EMBL" id="CAH3023049.1"/>
    </source>
</evidence>
<reference evidence="7 8" key="1">
    <citation type="submission" date="2022-05" db="EMBL/GenBank/DDBJ databases">
        <authorList>
            <consortium name="Genoscope - CEA"/>
            <person name="William W."/>
        </authorList>
    </citation>
    <scope>NUCLEOTIDE SEQUENCE [LARGE SCALE GENOMIC DNA]</scope>
</reference>
<keyword evidence="4" id="KW-0560">Oxidoreductase</keyword>
<dbReference type="PROSITE" id="PS51471">
    <property type="entry name" value="FE2OG_OXY"/>
    <property type="match status" value="1"/>
</dbReference>
<dbReference type="InterPro" id="IPR004574">
    <property type="entry name" value="Alkb"/>
</dbReference>
<keyword evidence="8" id="KW-1185">Reference proteome</keyword>
<evidence type="ECO:0000256" key="3">
    <source>
        <dbReference type="ARBA" id="ARBA00022964"/>
    </source>
</evidence>
<dbReference type="PANTHER" id="PTHR16557">
    <property type="entry name" value="ALKYLATED DNA REPAIR PROTEIN ALKB-RELATED"/>
    <property type="match status" value="1"/>
</dbReference>
<evidence type="ECO:0000256" key="1">
    <source>
        <dbReference type="ARBA" id="ARBA00001954"/>
    </source>
</evidence>
<keyword evidence="3" id="KW-0223">Dioxygenase</keyword>
<evidence type="ECO:0000256" key="5">
    <source>
        <dbReference type="ARBA" id="ARBA00023004"/>
    </source>
</evidence>
<proteinExistence type="predicted"/>
<dbReference type="PANTHER" id="PTHR16557:SF2">
    <property type="entry name" value="NUCLEIC ACID DIOXYGENASE ALKBH1"/>
    <property type="match status" value="1"/>
</dbReference>
<dbReference type="InterPro" id="IPR005123">
    <property type="entry name" value="Oxoglu/Fe-dep_dioxygenase_dom"/>
</dbReference>
<dbReference type="SUPFAM" id="SSF51197">
    <property type="entry name" value="Clavaminate synthase-like"/>
    <property type="match status" value="1"/>
</dbReference>
<protein>
    <recommendedName>
        <fullName evidence="6">Fe2OG dioxygenase domain-containing protein</fullName>
    </recommendedName>
</protein>
<dbReference type="EMBL" id="CALNXI010000245">
    <property type="protein sequence ID" value="CAH3023049.1"/>
    <property type="molecule type" value="Genomic_DNA"/>
</dbReference>
<keyword evidence="2" id="KW-0479">Metal-binding</keyword>
<feature type="domain" description="Fe2OG dioxygenase" evidence="6">
    <location>
        <begin position="198"/>
        <end position="309"/>
    </location>
</feature>
<evidence type="ECO:0000259" key="6">
    <source>
        <dbReference type="PROSITE" id="PS51471"/>
    </source>
</evidence>
<organism evidence="7 8">
    <name type="scientific">Porites evermanni</name>
    <dbReference type="NCBI Taxonomy" id="104178"/>
    <lineage>
        <taxon>Eukaryota</taxon>
        <taxon>Metazoa</taxon>
        <taxon>Cnidaria</taxon>
        <taxon>Anthozoa</taxon>
        <taxon>Hexacorallia</taxon>
        <taxon>Scleractinia</taxon>
        <taxon>Fungiina</taxon>
        <taxon>Poritidae</taxon>
        <taxon>Porites</taxon>
    </lineage>
</organism>
<gene>
    <name evidence="7" type="ORF">PEVE_00017924</name>
</gene>
<name>A0ABN8M0F9_9CNID</name>
<comment type="cofactor">
    <cofactor evidence="1">
        <name>Fe(2+)</name>
        <dbReference type="ChEBI" id="CHEBI:29033"/>
    </cofactor>
</comment>
<dbReference type="Pfam" id="PF13532">
    <property type="entry name" value="2OG-FeII_Oxy_2"/>
    <property type="match status" value="1"/>
</dbReference>
<accession>A0ABN8M0F9</accession>
<comment type="caution">
    <text evidence="7">The sequence shown here is derived from an EMBL/GenBank/DDBJ whole genome shotgun (WGS) entry which is preliminary data.</text>
</comment>
<sequence length="420" mass="47846">MADGTVVSDGLNADLCSDKKVSRDRVDFVREEYKRYKRKKPPPDFSEVIDFQDPTSFRGRVEKFEVGGMHSKFGLRCSSEWRAYKLKSCPGLMFIVNPFLPGGQHYWIRRCMEDFPRKPNVCNLDAHMTLDPEKSVWEISNSSGENRGLMDRLRWVHLGYHFDYNVVDYKPERYYDFPLDLASMTRHIASTIGYPDYSPEAGIVNYYPLGGTMGGHTDHYESDLSWPLISLSFGQTAIFLIGGATRDIRPEALYIRSGDILIMSGQSRTAFHAVPRIIKVGEENEPPPCLKWQNGLFDDKTNKTTGVNLDELDVRDKNTAILDKNCASTNIVGGNDTESNKCAVEEFCNYKICSESEHFSFEANKSSGCNKLDFGAKSTRVKSLNAEEWKKFEVYISKTRININVRQVHEQGKTMNSFCQ</sequence>
<keyword evidence="5" id="KW-0408">Iron</keyword>
<evidence type="ECO:0000313" key="8">
    <source>
        <dbReference type="Proteomes" id="UP001159427"/>
    </source>
</evidence>
<evidence type="ECO:0000256" key="2">
    <source>
        <dbReference type="ARBA" id="ARBA00022723"/>
    </source>
</evidence>